<dbReference type="SUPFAM" id="SSF161098">
    <property type="entry name" value="MetI-like"/>
    <property type="match status" value="1"/>
</dbReference>
<organism evidence="10 11">
    <name type="scientific">Anaerotruncus colihominis</name>
    <dbReference type="NCBI Taxonomy" id="169435"/>
    <lineage>
        <taxon>Bacteria</taxon>
        <taxon>Bacillati</taxon>
        <taxon>Bacillota</taxon>
        <taxon>Clostridia</taxon>
        <taxon>Eubacteriales</taxon>
        <taxon>Oscillospiraceae</taxon>
        <taxon>Anaerotruncus</taxon>
    </lineage>
</organism>
<dbReference type="GO" id="GO:0005886">
    <property type="term" value="C:plasma membrane"/>
    <property type="evidence" value="ECO:0007669"/>
    <property type="project" value="UniProtKB-SubCell"/>
</dbReference>
<evidence type="ECO:0000256" key="8">
    <source>
        <dbReference type="RuleBase" id="RU363032"/>
    </source>
</evidence>
<proteinExistence type="inferred from homology"/>
<feature type="transmembrane region" description="Helical" evidence="8">
    <location>
        <begin position="249"/>
        <end position="270"/>
    </location>
</feature>
<dbReference type="PROSITE" id="PS50928">
    <property type="entry name" value="ABC_TM1"/>
    <property type="match status" value="1"/>
</dbReference>
<evidence type="ECO:0000313" key="11">
    <source>
        <dbReference type="Proteomes" id="UP000095765"/>
    </source>
</evidence>
<feature type="transmembrane region" description="Helical" evidence="8">
    <location>
        <begin position="100"/>
        <end position="125"/>
    </location>
</feature>
<dbReference type="EMBL" id="CZBE01000004">
    <property type="protein sequence ID" value="CUP43913.1"/>
    <property type="molecule type" value="Genomic_DNA"/>
</dbReference>
<name>A0A174N5L9_9FIRM</name>
<dbReference type="InterPro" id="IPR035906">
    <property type="entry name" value="MetI-like_sf"/>
</dbReference>
<feature type="transmembrane region" description="Helical" evidence="8">
    <location>
        <begin position="12"/>
        <end position="35"/>
    </location>
</feature>
<evidence type="ECO:0000256" key="1">
    <source>
        <dbReference type="ARBA" id="ARBA00004651"/>
    </source>
</evidence>
<evidence type="ECO:0000313" key="10">
    <source>
        <dbReference type="EMBL" id="CUP43913.1"/>
    </source>
</evidence>
<dbReference type="PANTHER" id="PTHR42929">
    <property type="entry name" value="INNER MEMBRANE ABC TRANSPORTER PERMEASE PROTEIN YDCU-RELATED-RELATED"/>
    <property type="match status" value="1"/>
</dbReference>
<feature type="transmembrane region" description="Helical" evidence="8">
    <location>
        <begin position="68"/>
        <end position="88"/>
    </location>
</feature>
<dbReference type="Proteomes" id="UP000095765">
    <property type="component" value="Unassembled WGS sequence"/>
</dbReference>
<feature type="transmembrane region" description="Helical" evidence="8">
    <location>
        <begin position="193"/>
        <end position="223"/>
    </location>
</feature>
<sequence length="283" mass="31146">MNKRRRFPLAAAPFILWTAVFVAVPLIYILCMSFMRRADTWGVEASFTLESYQKLLDPNYLSVFGRSLWLAVLTTLLTLLIGYPFAYFTAGLPAKKRSLALMLVIVPFWTNSLVRIYGWMILLRGQGVVNSLLAALGLIDAPLKLLYNFGAVLVGMVYALIPFMILSVYNAVAKLDPALIEAARDLGAGRWRAFWTITVPMTRAGIMAGCVLVFIPSIGLFFISDLLGGSKTMLLGNLIRDELLTARNWPLGAALSVVMMAATLLVIGGYRRLSGEKSLEGIV</sequence>
<evidence type="ECO:0000256" key="3">
    <source>
        <dbReference type="ARBA" id="ARBA00022448"/>
    </source>
</evidence>
<dbReference type="PANTHER" id="PTHR42929:SF1">
    <property type="entry name" value="INNER MEMBRANE ABC TRANSPORTER PERMEASE PROTEIN YDCU-RELATED"/>
    <property type="match status" value="1"/>
</dbReference>
<keyword evidence="7 8" id="KW-0472">Membrane</keyword>
<dbReference type="CDD" id="cd06261">
    <property type="entry name" value="TM_PBP2"/>
    <property type="match status" value="1"/>
</dbReference>
<dbReference type="Pfam" id="PF00528">
    <property type="entry name" value="BPD_transp_1"/>
    <property type="match status" value="1"/>
</dbReference>
<evidence type="ECO:0000256" key="5">
    <source>
        <dbReference type="ARBA" id="ARBA00022692"/>
    </source>
</evidence>
<gene>
    <name evidence="10" type="primary">potB_1</name>
    <name evidence="10" type="ORF">ERS852551_00805</name>
</gene>
<dbReference type="GO" id="GO:0055085">
    <property type="term" value="P:transmembrane transport"/>
    <property type="evidence" value="ECO:0007669"/>
    <property type="project" value="InterPro"/>
</dbReference>
<evidence type="ECO:0000256" key="7">
    <source>
        <dbReference type="ARBA" id="ARBA00023136"/>
    </source>
</evidence>
<dbReference type="OrthoDB" id="9807047at2"/>
<keyword evidence="5 8" id="KW-0812">Transmembrane</keyword>
<comment type="similarity">
    <text evidence="2">Belongs to the binding-protein-dependent transport system permease family. CysTW subfamily.</text>
</comment>
<dbReference type="Gene3D" id="1.10.3720.10">
    <property type="entry name" value="MetI-like"/>
    <property type="match status" value="1"/>
</dbReference>
<dbReference type="AlphaFoldDB" id="A0A174N5L9"/>
<evidence type="ECO:0000256" key="2">
    <source>
        <dbReference type="ARBA" id="ARBA00007069"/>
    </source>
</evidence>
<dbReference type="RefSeq" id="WP_055244257.1">
    <property type="nucleotide sequence ID" value="NZ_CABIWA010000004.1"/>
</dbReference>
<accession>A0A174N5L9</accession>
<evidence type="ECO:0000256" key="6">
    <source>
        <dbReference type="ARBA" id="ARBA00022989"/>
    </source>
</evidence>
<keyword evidence="4" id="KW-1003">Cell membrane</keyword>
<protein>
    <submittedName>
        <fullName evidence="10">Spermidine/putrescine transport system permease protein PotB</fullName>
    </submittedName>
</protein>
<keyword evidence="3 8" id="KW-0813">Transport</keyword>
<evidence type="ECO:0000256" key="4">
    <source>
        <dbReference type="ARBA" id="ARBA00022475"/>
    </source>
</evidence>
<reference evidence="10 11" key="1">
    <citation type="submission" date="2015-09" db="EMBL/GenBank/DDBJ databases">
        <authorList>
            <consortium name="Pathogen Informatics"/>
        </authorList>
    </citation>
    <scope>NUCLEOTIDE SEQUENCE [LARGE SCALE GENOMIC DNA]</scope>
    <source>
        <strain evidence="10 11">2789STDY5834939</strain>
    </source>
</reference>
<evidence type="ECO:0000259" key="9">
    <source>
        <dbReference type="PROSITE" id="PS50928"/>
    </source>
</evidence>
<feature type="transmembrane region" description="Helical" evidence="8">
    <location>
        <begin position="145"/>
        <end position="172"/>
    </location>
</feature>
<feature type="domain" description="ABC transmembrane type-1" evidence="9">
    <location>
        <begin position="64"/>
        <end position="270"/>
    </location>
</feature>
<dbReference type="InterPro" id="IPR000515">
    <property type="entry name" value="MetI-like"/>
</dbReference>
<comment type="subcellular location">
    <subcellularLocation>
        <location evidence="1 8">Cell membrane</location>
        <topology evidence="1 8">Multi-pass membrane protein</topology>
    </subcellularLocation>
</comment>
<keyword evidence="6 8" id="KW-1133">Transmembrane helix</keyword>